<evidence type="ECO:0000313" key="5">
    <source>
        <dbReference type="EMBL" id="KEQ10434.1"/>
    </source>
</evidence>
<dbReference type="AlphaFoldDB" id="A0A922P2X3"/>
<comment type="caution">
    <text evidence="5">The sequence shown here is derived from an EMBL/GenBank/DDBJ whole genome shotgun (WGS) entry which is preliminary data.</text>
</comment>
<dbReference type="InterPro" id="IPR038404">
    <property type="entry name" value="TRAP_DctP_sf"/>
</dbReference>
<keyword evidence="2" id="KW-0813">Transport</keyword>
<comment type="similarity">
    <text evidence="1">Belongs to the bacterial solute-binding protein 7 family.</text>
</comment>
<accession>A0A922P2X3</accession>
<gene>
    <name evidence="5" type="ORF">GV68_09130</name>
</gene>
<evidence type="ECO:0000256" key="3">
    <source>
        <dbReference type="ARBA" id="ARBA00022729"/>
    </source>
</evidence>
<dbReference type="PANTHER" id="PTHR33376:SF7">
    <property type="entry name" value="C4-DICARBOXYLATE-BINDING PROTEIN DCTB"/>
    <property type="match status" value="1"/>
</dbReference>
<dbReference type="InterPro" id="IPR018389">
    <property type="entry name" value="DctP_fam"/>
</dbReference>
<dbReference type="GO" id="GO:0055085">
    <property type="term" value="P:transmembrane transport"/>
    <property type="evidence" value="ECO:0007669"/>
    <property type="project" value="InterPro"/>
</dbReference>
<organism evidence="5 6">
    <name type="scientific">Pseudorhizobium pelagicum</name>
    <dbReference type="NCBI Taxonomy" id="1509405"/>
    <lineage>
        <taxon>Bacteria</taxon>
        <taxon>Pseudomonadati</taxon>
        <taxon>Pseudomonadota</taxon>
        <taxon>Alphaproteobacteria</taxon>
        <taxon>Hyphomicrobiales</taxon>
        <taxon>Rhizobiaceae</taxon>
        <taxon>Rhizobium/Agrobacterium group</taxon>
        <taxon>Pseudorhizobium</taxon>
    </lineage>
</organism>
<protein>
    <submittedName>
        <fullName evidence="5">C4-dicarboxylate ABC transporter substrate-binding protein</fullName>
    </submittedName>
</protein>
<dbReference type="PANTHER" id="PTHR33376">
    <property type="match status" value="1"/>
</dbReference>
<dbReference type="OrthoDB" id="6073716at2"/>
<dbReference type="Gene3D" id="3.40.190.170">
    <property type="entry name" value="Bacterial extracellular solute-binding protein, family 7"/>
    <property type="match status" value="1"/>
</dbReference>
<evidence type="ECO:0000256" key="4">
    <source>
        <dbReference type="SAM" id="SignalP"/>
    </source>
</evidence>
<dbReference type="NCBIfam" id="NF037995">
    <property type="entry name" value="TRAP_S1"/>
    <property type="match status" value="1"/>
</dbReference>
<dbReference type="Pfam" id="PF03480">
    <property type="entry name" value="DctP"/>
    <property type="match status" value="1"/>
</dbReference>
<reference evidence="5 6" key="1">
    <citation type="submission" date="2014-06" db="EMBL/GenBank/DDBJ databases">
        <title>Rhizobium pelagicum/R2-400B4.</title>
        <authorList>
            <person name="Kimes N.E."/>
            <person name="Lopez-Perez M."/>
        </authorList>
    </citation>
    <scope>NUCLEOTIDE SEQUENCE [LARGE SCALE GENOMIC DNA]</scope>
    <source>
        <strain evidence="5 6">R2-400B4</strain>
    </source>
</reference>
<sequence>MKYVLSMMVGLAALAATTADARELRIAPGAPPAHPSHSHLYSKLAEILPEVSDGKLTAQILGPEVVGLGQMKDGLQSQLVEVGNLLPLYFPADLPNMSLAGELALSGREPHAMAAAMTEYMVTCDTCQQEMKKFGVTYLGSGSSDVYALLTKKPVRTAEDVKGLRLRSGGAPFSRWAEHFGAVPANIGVGDTFESMSQGVIDGSMASIGDLLSFRLVELVTNITFVPLGTYHATSDFTVANVAWESLSAEERKQLATAANRANVIFTQRWGYDMAAEAKAAAEKAGIEFIEPDAAFVQAAEEFAEADKETAAKVSQERFGFEDAAERVARFAGLVDKWNGIVKEAGGNPDAIAKRLDEEVWSKVDFATYGM</sequence>
<evidence type="ECO:0000256" key="2">
    <source>
        <dbReference type="ARBA" id="ARBA00022448"/>
    </source>
</evidence>
<dbReference type="EMBL" id="JOKJ01000002">
    <property type="protein sequence ID" value="KEQ10434.1"/>
    <property type="molecule type" value="Genomic_DNA"/>
</dbReference>
<name>A0A922P2X3_9HYPH</name>
<proteinExistence type="inferred from homology"/>
<feature type="signal peptide" evidence="4">
    <location>
        <begin position="1"/>
        <end position="21"/>
    </location>
</feature>
<feature type="chain" id="PRO_5037458959" evidence="4">
    <location>
        <begin position="22"/>
        <end position="371"/>
    </location>
</feature>
<evidence type="ECO:0000313" key="6">
    <source>
        <dbReference type="Proteomes" id="UP000052167"/>
    </source>
</evidence>
<dbReference type="Proteomes" id="UP000052167">
    <property type="component" value="Unassembled WGS sequence"/>
</dbReference>
<dbReference type="CDD" id="cd13666">
    <property type="entry name" value="PBP2_TRAP_DctP_like_1"/>
    <property type="match status" value="1"/>
</dbReference>
<keyword evidence="6" id="KW-1185">Reference proteome</keyword>
<keyword evidence="3 4" id="KW-0732">Signal</keyword>
<dbReference type="RefSeq" id="WP_029617811.1">
    <property type="nucleotide sequence ID" value="NZ_CAJXID010000046.1"/>
</dbReference>
<evidence type="ECO:0000256" key="1">
    <source>
        <dbReference type="ARBA" id="ARBA00009023"/>
    </source>
</evidence>